<dbReference type="EMBL" id="LSGP01000020">
    <property type="protein sequence ID" value="KYZ75666.1"/>
    <property type="molecule type" value="Genomic_DNA"/>
</dbReference>
<dbReference type="Gene3D" id="3.40.190.150">
    <property type="entry name" value="Bordetella uptake gene, domain 1"/>
    <property type="match status" value="1"/>
</dbReference>
<keyword evidence="4" id="KW-1185">Reference proteome</keyword>
<dbReference type="Gene3D" id="3.40.190.10">
    <property type="entry name" value="Periplasmic binding protein-like II"/>
    <property type="match status" value="1"/>
</dbReference>
<reference evidence="3 4" key="1">
    <citation type="submission" date="2016-02" db="EMBL/GenBank/DDBJ databases">
        <title>Anaerosporomusa subterraneum gen. nov., sp. nov., a spore-forming obligate anaerobe isolated from saprolite.</title>
        <authorList>
            <person name="Choi J.K."/>
            <person name="Shah M."/>
            <person name="Yee N."/>
        </authorList>
    </citation>
    <scope>NUCLEOTIDE SEQUENCE [LARGE SCALE GENOMIC DNA]</scope>
    <source>
        <strain evidence="3 4">RU4</strain>
    </source>
</reference>
<evidence type="ECO:0000313" key="4">
    <source>
        <dbReference type="Proteomes" id="UP000076268"/>
    </source>
</evidence>
<dbReference type="AlphaFoldDB" id="A0A154BP02"/>
<evidence type="ECO:0000256" key="1">
    <source>
        <dbReference type="ARBA" id="ARBA00006987"/>
    </source>
</evidence>
<dbReference type="SUPFAM" id="SSF53850">
    <property type="entry name" value="Periplasmic binding protein-like II"/>
    <property type="match status" value="1"/>
</dbReference>
<comment type="caution">
    <text evidence="3">The sequence shown here is derived from an EMBL/GenBank/DDBJ whole genome shotgun (WGS) entry which is preliminary data.</text>
</comment>
<keyword evidence="2" id="KW-0732">Signal</keyword>
<name>A0A154BP02_ANASB</name>
<evidence type="ECO:0000256" key="2">
    <source>
        <dbReference type="SAM" id="SignalP"/>
    </source>
</evidence>
<protein>
    <submittedName>
        <fullName evidence="3">Uncharacterized protein</fullName>
    </submittedName>
</protein>
<dbReference type="STRING" id="1794912.AXX12_10660"/>
<comment type="similarity">
    <text evidence="1">Belongs to the UPF0065 (bug) family.</text>
</comment>
<dbReference type="PIRSF" id="PIRSF017082">
    <property type="entry name" value="YflP"/>
    <property type="match status" value="1"/>
</dbReference>
<organism evidence="3 4">
    <name type="scientific">Anaerosporomusa subterranea</name>
    <dbReference type="NCBI Taxonomy" id="1794912"/>
    <lineage>
        <taxon>Bacteria</taxon>
        <taxon>Bacillati</taxon>
        <taxon>Bacillota</taxon>
        <taxon>Negativicutes</taxon>
        <taxon>Acetonemataceae</taxon>
        <taxon>Anaerosporomusa</taxon>
    </lineage>
</organism>
<gene>
    <name evidence="3" type="ORF">AXX12_10660</name>
</gene>
<proteinExistence type="inferred from homology"/>
<feature type="chain" id="PRO_5038551297" evidence="2">
    <location>
        <begin position="20"/>
        <end position="332"/>
    </location>
</feature>
<dbReference type="Pfam" id="PF03401">
    <property type="entry name" value="TctC"/>
    <property type="match status" value="1"/>
</dbReference>
<dbReference type="RefSeq" id="WP_066243239.1">
    <property type="nucleotide sequence ID" value="NZ_LSGP01000020.1"/>
</dbReference>
<dbReference type="PROSITE" id="PS51257">
    <property type="entry name" value="PROKAR_LIPOPROTEIN"/>
    <property type="match status" value="1"/>
</dbReference>
<dbReference type="CDD" id="cd07012">
    <property type="entry name" value="PBP2_Bug_TTT"/>
    <property type="match status" value="1"/>
</dbReference>
<dbReference type="Proteomes" id="UP000076268">
    <property type="component" value="Unassembled WGS sequence"/>
</dbReference>
<dbReference type="PANTHER" id="PTHR42928:SF5">
    <property type="entry name" value="BLR1237 PROTEIN"/>
    <property type="match status" value="1"/>
</dbReference>
<accession>A0A154BP02</accession>
<dbReference type="InterPro" id="IPR005064">
    <property type="entry name" value="BUG"/>
</dbReference>
<feature type="signal peptide" evidence="2">
    <location>
        <begin position="1"/>
        <end position="19"/>
    </location>
</feature>
<dbReference type="PANTHER" id="PTHR42928">
    <property type="entry name" value="TRICARBOXYLATE-BINDING PROTEIN"/>
    <property type="match status" value="1"/>
</dbReference>
<evidence type="ECO:0000313" key="3">
    <source>
        <dbReference type="EMBL" id="KYZ75666.1"/>
    </source>
</evidence>
<dbReference type="InterPro" id="IPR042100">
    <property type="entry name" value="Bug_dom1"/>
</dbReference>
<sequence>MKKMLVIITVLMLVMGTIAGCGGKDSAAPKASAPKSDYPNKPITIIISFAAGGGTDLGARTLVPFLEKELGVPIVIENKPGANGWIGYSDLLKAKPDGYTLGYFNTPGLVQGELNPSVKRPGYESFDYIANHVIDPAVIAVRADEKRFTNLKEMVEYAKTHELTATSNGVGSSNHLAVLTINEKMGVKIKPVQFGGASESLTAVLGGHVDLFTVKVGEILEPMREGQFKVLGVMTKERNPQIPTVPTFKEALGVEVINYTTRGLGAPKGLDSQVLAKLQTVVGNAMKNPDHVEKMKKMGLVVDGRTGEDYKKLVTEEEQALRSLVHLLGWKK</sequence>